<keyword evidence="2" id="KW-0328">Glycosyltransferase</keyword>
<evidence type="ECO:0000313" key="3">
    <source>
        <dbReference type="Proteomes" id="UP000738826"/>
    </source>
</evidence>
<accession>A0A8J7YZV7</accession>
<protein>
    <submittedName>
        <fullName evidence="2">Orotate phosphoribosyltransferase</fullName>
    </submittedName>
</protein>
<dbReference type="EMBL" id="JAACQH010000180">
    <property type="protein sequence ID" value="NCS92086.1"/>
    <property type="molecule type" value="Genomic_DNA"/>
</dbReference>
<evidence type="ECO:0000313" key="1">
    <source>
        <dbReference type="EMBL" id="NCN65639.1"/>
    </source>
</evidence>
<organism evidence="2 3">
    <name type="scientific">Candidatus Altarchaeum hamiconexum</name>
    <dbReference type="NCBI Taxonomy" id="1803513"/>
    <lineage>
        <taxon>Archaea</taxon>
        <taxon>Candidatus Altarchaeota</taxon>
        <taxon>Candidatus Altiarchaeia</taxon>
        <taxon>Candidatus Altarchaeales</taxon>
        <taxon>Candidatus Altarchaeaceae</taxon>
        <taxon>Candidatus Altarchaeum</taxon>
    </lineage>
</organism>
<reference evidence="2" key="1">
    <citation type="submission" date="2019-11" db="EMBL/GenBank/DDBJ databases">
        <title>Lipid analysis of CO2-rich subsurface aquifers suggests an autotrophy-based deep biosphere with lysolipids enriched in CPR bacteria.</title>
        <authorList>
            <person name="Probst A.J."/>
            <person name="Elling F.J."/>
            <person name="Castelle C.J."/>
            <person name="Zhu Q."/>
            <person name="Elvert M."/>
            <person name="Birarda G."/>
            <person name="Holman H.-Y."/>
            <person name="Lane K.R."/>
            <person name="Ladd B."/>
            <person name="Ryan M.C."/>
            <person name="Woyke T."/>
            <person name="Hinrichs K.-U."/>
            <person name="Banfield J.F."/>
        </authorList>
    </citation>
    <scope>NUCLEOTIDE SEQUENCE</scope>
    <source>
        <strain evidence="1">CG_2015-01_33_1645</strain>
        <strain evidence="2">CG_2015-04_33_537</strain>
    </source>
</reference>
<name>A0A8J7YZV7_9ARCH</name>
<dbReference type="EMBL" id="JAACVF010000184">
    <property type="protein sequence ID" value="NCN65639.1"/>
    <property type="molecule type" value="Genomic_DNA"/>
</dbReference>
<dbReference type="Proteomes" id="UP000738826">
    <property type="component" value="Unassembled WGS sequence"/>
</dbReference>
<dbReference type="Proteomes" id="UP000768163">
    <property type="component" value="Unassembled WGS sequence"/>
</dbReference>
<comment type="caution">
    <text evidence="2">The sequence shown here is derived from an EMBL/GenBank/DDBJ whole genome shotgun (WGS) entry which is preliminary data.</text>
</comment>
<keyword evidence="2" id="KW-0808">Transferase</keyword>
<sequence length="57" mass="6351">MMFAGICDICGKFSGSMHTCKLCGRRCCEECIDFQGICLMCRGGKFKKFSGENLIEI</sequence>
<proteinExistence type="predicted"/>
<gene>
    <name evidence="2" type="ORF">GW779_06795</name>
    <name evidence="1" type="ORF">GW910_06240</name>
</gene>
<dbReference type="AlphaFoldDB" id="A0A8J7YZV7"/>
<dbReference type="GO" id="GO:0016757">
    <property type="term" value="F:glycosyltransferase activity"/>
    <property type="evidence" value="ECO:0007669"/>
    <property type="project" value="UniProtKB-KW"/>
</dbReference>
<evidence type="ECO:0000313" key="2">
    <source>
        <dbReference type="EMBL" id="NCS92086.1"/>
    </source>
</evidence>